<dbReference type="PANTHER" id="PTHR35010:SF2">
    <property type="entry name" value="BLL4672 PROTEIN"/>
    <property type="match status" value="1"/>
</dbReference>
<dbReference type="Gene3D" id="1.10.260.40">
    <property type="entry name" value="lambda repressor-like DNA-binding domains"/>
    <property type="match status" value="1"/>
</dbReference>
<reference evidence="2 3" key="1">
    <citation type="submission" date="2021-03" db="EMBL/GenBank/DDBJ databases">
        <authorList>
            <person name="Peeters C."/>
        </authorList>
    </citation>
    <scope>NUCLEOTIDE SEQUENCE [LARGE SCALE GENOMIC DNA]</scope>
    <source>
        <strain evidence="2 3">LMG 26411</strain>
    </source>
</reference>
<dbReference type="Gene3D" id="3.30.450.180">
    <property type="match status" value="1"/>
</dbReference>
<organism evidence="2 3">
    <name type="scientific">Cupriavidus numazuensis</name>
    <dbReference type="NCBI Taxonomy" id="221992"/>
    <lineage>
        <taxon>Bacteria</taxon>
        <taxon>Pseudomonadati</taxon>
        <taxon>Pseudomonadota</taxon>
        <taxon>Betaproteobacteria</taxon>
        <taxon>Burkholderiales</taxon>
        <taxon>Burkholderiaceae</taxon>
        <taxon>Cupriavidus</taxon>
    </lineage>
</organism>
<dbReference type="Pfam" id="PF13560">
    <property type="entry name" value="HTH_31"/>
    <property type="match status" value="1"/>
</dbReference>
<evidence type="ECO:0000259" key="1">
    <source>
        <dbReference type="SMART" id="SM00530"/>
    </source>
</evidence>
<dbReference type="InterPro" id="IPR010982">
    <property type="entry name" value="Lambda_DNA-bd_dom_sf"/>
</dbReference>
<dbReference type="PANTHER" id="PTHR35010">
    <property type="entry name" value="BLL4672 PROTEIN-RELATED"/>
    <property type="match status" value="1"/>
</dbReference>
<accession>A0ABN7Q4P5</accession>
<dbReference type="SMART" id="SM00530">
    <property type="entry name" value="HTH_XRE"/>
    <property type="match status" value="1"/>
</dbReference>
<sequence length="280" mass="30442">MVQFASDTDPIVQPDSLSDAGAAAPVTREAVLGAFLRAHRERLAPADVGLPPGRRRRTPGLRREEVAQLAGLSATWVTWLEQGRPVALSARALASLAAALRLSRAERAYLFELAGRRDPQQAGSEAVPAAVMASVHAIRGPAYLLDRQWNALTWNAAAAELFIGWLDGDSQERNLLRAMFVSAPLQALVEDWPHRAGRLVAEFRAHSIRHADDAPMRALIEGLMAESPAFRAAWLSQDVEDREGGRRGFHHPALGALQFEQLTLWPAAAPGLMLVMLLPA</sequence>
<comment type="caution">
    <text evidence="2">The sequence shown here is derived from an EMBL/GenBank/DDBJ whole genome shotgun (WGS) entry which is preliminary data.</text>
</comment>
<feature type="domain" description="HTH cro/C1-type" evidence="1">
    <location>
        <begin position="35"/>
        <end position="107"/>
    </location>
</feature>
<dbReference type="InterPro" id="IPR041413">
    <property type="entry name" value="MLTR_LBD"/>
</dbReference>
<keyword evidence="3" id="KW-1185">Reference proteome</keyword>
<gene>
    <name evidence="2" type="ORF">LMG26411_03545</name>
</gene>
<protein>
    <recommendedName>
        <fullName evidence="1">HTH cro/C1-type domain-containing protein</fullName>
    </recommendedName>
</protein>
<evidence type="ECO:0000313" key="3">
    <source>
        <dbReference type="Proteomes" id="UP000672657"/>
    </source>
</evidence>
<dbReference type="Pfam" id="PF17765">
    <property type="entry name" value="MLTR_LBD"/>
    <property type="match status" value="1"/>
</dbReference>
<name>A0ABN7Q4P5_9BURK</name>
<dbReference type="EMBL" id="CAJPVI010000020">
    <property type="protein sequence ID" value="CAG2149383.1"/>
    <property type="molecule type" value="Genomic_DNA"/>
</dbReference>
<dbReference type="InterPro" id="IPR001387">
    <property type="entry name" value="Cro/C1-type_HTH"/>
</dbReference>
<dbReference type="RefSeq" id="WP_244873875.1">
    <property type="nucleotide sequence ID" value="NZ_CAJPVI010000020.1"/>
</dbReference>
<dbReference type="Proteomes" id="UP000672657">
    <property type="component" value="Unassembled WGS sequence"/>
</dbReference>
<evidence type="ECO:0000313" key="2">
    <source>
        <dbReference type="EMBL" id="CAG2149383.1"/>
    </source>
</evidence>
<proteinExistence type="predicted"/>
<dbReference type="SUPFAM" id="SSF47413">
    <property type="entry name" value="lambda repressor-like DNA-binding domains"/>
    <property type="match status" value="1"/>
</dbReference>